<dbReference type="CDD" id="cd02440">
    <property type="entry name" value="AdoMet_MTases"/>
    <property type="match status" value="1"/>
</dbReference>
<dbReference type="GO" id="GO:0003676">
    <property type="term" value="F:nucleic acid binding"/>
    <property type="evidence" value="ECO:0007669"/>
    <property type="project" value="InterPro"/>
</dbReference>
<name>A0A5J5L273_9MICC</name>
<dbReference type="PROSITE" id="PS00092">
    <property type="entry name" value="N6_MTASE"/>
    <property type="match status" value="1"/>
</dbReference>
<dbReference type="GO" id="GO:0008757">
    <property type="term" value="F:S-adenosylmethionine-dependent methyltransferase activity"/>
    <property type="evidence" value="ECO:0007669"/>
    <property type="project" value="TreeGrafter"/>
</dbReference>
<keyword evidence="8" id="KW-1185">Reference proteome</keyword>
<feature type="domain" description="Methyltransferase small" evidence="5">
    <location>
        <begin position="167"/>
        <end position="266"/>
    </location>
</feature>
<dbReference type="GO" id="GO:0035657">
    <property type="term" value="C:eRF1 methyltransferase complex"/>
    <property type="evidence" value="ECO:0007669"/>
    <property type="project" value="TreeGrafter"/>
</dbReference>
<dbReference type="PANTHER" id="PTHR45875:SF1">
    <property type="entry name" value="METHYLTRANSFERASE N6AMT1"/>
    <property type="match status" value="1"/>
</dbReference>
<dbReference type="EMBL" id="SZWF01000002">
    <property type="protein sequence ID" value="KAA9395305.1"/>
    <property type="molecule type" value="Genomic_DNA"/>
</dbReference>
<feature type="domain" description="DUF7059" evidence="6">
    <location>
        <begin position="35"/>
        <end position="124"/>
    </location>
</feature>
<dbReference type="Pfam" id="PF05175">
    <property type="entry name" value="MTS"/>
    <property type="match status" value="1"/>
</dbReference>
<evidence type="ECO:0000313" key="7">
    <source>
        <dbReference type="EMBL" id="KAA9395305.1"/>
    </source>
</evidence>
<proteinExistence type="inferred from homology"/>
<dbReference type="Pfam" id="PF23186">
    <property type="entry name" value="DUF7059"/>
    <property type="match status" value="1"/>
</dbReference>
<keyword evidence="3 7" id="KW-0808">Transferase</keyword>
<dbReference type="RefSeq" id="WP_158032730.1">
    <property type="nucleotide sequence ID" value="NZ_ML708611.1"/>
</dbReference>
<evidence type="ECO:0000313" key="8">
    <source>
        <dbReference type="Proteomes" id="UP000325957"/>
    </source>
</evidence>
<dbReference type="SUPFAM" id="SSF53335">
    <property type="entry name" value="S-adenosyl-L-methionine-dependent methyltransferases"/>
    <property type="match status" value="1"/>
</dbReference>
<comment type="caution">
    <text evidence="7">The sequence shown here is derived from an EMBL/GenBank/DDBJ whole genome shotgun (WGS) entry which is preliminary data.</text>
</comment>
<reference evidence="7 8" key="1">
    <citation type="submission" date="2019-05" db="EMBL/GenBank/DDBJ databases">
        <title>Kocuria coralli sp. nov., a novel actinobacterium isolated from coral reef seawater.</title>
        <authorList>
            <person name="Li J."/>
        </authorList>
    </citation>
    <scope>NUCLEOTIDE SEQUENCE [LARGE SCALE GENOMIC DNA]</scope>
    <source>
        <strain evidence="7 8">SCSIO 13007</strain>
    </source>
</reference>
<evidence type="ECO:0000259" key="5">
    <source>
        <dbReference type="Pfam" id="PF05175"/>
    </source>
</evidence>
<accession>A0A5J5L273</accession>
<dbReference type="Gene3D" id="3.40.50.150">
    <property type="entry name" value="Vaccinia Virus protein VP39"/>
    <property type="match status" value="1"/>
</dbReference>
<evidence type="ECO:0000256" key="1">
    <source>
        <dbReference type="ARBA" id="ARBA00006149"/>
    </source>
</evidence>
<dbReference type="InterPro" id="IPR007848">
    <property type="entry name" value="Small_mtfrase_dom"/>
</dbReference>
<evidence type="ECO:0000256" key="4">
    <source>
        <dbReference type="ARBA" id="ARBA00022691"/>
    </source>
</evidence>
<sequence length="549" mass="59378">MSDANNPADDFAVVAGAPRSDDLAAIGRLREALSRAGFTSTGVRDYLGEAAARALSRDQAAPALRALGRHHDRGTAGALSALIRLFLLARPVAEAALEEALGDAVAEDLLRLGLAERCDPGRVRSLVDLDLHSADDGMELWVTADLTAFQRPGALRHDYVLGIGGASLTLAQITERRPAGRALDIGTGCGVQIFHLLGHCDRVVATDLSERALAFARFNLILNAPALGLDPEHLGDRVELRHGSLLEPVAGERFDLVVTNPPFVITPRAEGETAEQRYTYRDGGRPGDALVAELIGGLGAVMSPGATVHLLANWEIGEREAGEDDDLDPGRRWWHRVRAWIPVELDAWVIQRDAETPEEYAETWLRDASEHLDRAAYESAYIAYLEDFASRGVHSVGFGYVRLQRPAAPREPRRRFEELTHPVQQPIAGTLAETAEREEVLEGLGERWSDLHLVVPEHVTEERHQRPGAEDPSVILLRQGSGLQRTNVLTSATAGLVGACDGELSVAQIVAALGSLLGWESPASSAEEGRAVLAETRQLLVDGFLEPEA</sequence>
<dbReference type="InterPro" id="IPR052190">
    <property type="entry name" value="Euk-Arch_PrmC-MTase"/>
</dbReference>
<dbReference type="AlphaFoldDB" id="A0A5J5L273"/>
<dbReference type="GO" id="GO:0032259">
    <property type="term" value="P:methylation"/>
    <property type="evidence" value="ECO:0007669"/>
    <property type="project" value="UniProtKB-KW"/>
</dbReference>
<protein>
    <submittedName>
        <fullName evidence="7">Methyltransferase</fullName>
    </submittedName>
</protein>
<organism evidence="7 8">
    <name type="scientific">Kocuria coralli</name>
    <dbReference type="NCBI Taxonomy" id="1461025"/>
    <lineage>
        <taxon>Bacteria</taxon>
        <taxon>Bacillati</taxon>
        <taxon>Actinomycetota</taxon>
        <taxon>Actinomycetes</taxon>
        <taxon>Micrococcales</taxon>
        <taxon>Micrococcaceae</taxon>
        <taxon>Kocuria</taxon>
    </lineage>
</organism>
<evidence type="ECO:0000259" key="6">
    <source>
        <dbReference type="Pfam" id="PF23186"/>
    </source>
</evidence>
<comment type="similarity">
    <text evidence="1">Belongs to the eukaryotic/archaeal PrmC-related family.</text>
</comment>
<evidence type="ECO:0000256" key="3">
    <source>
        <dbReference type="ARBA" id="ARBA00022679"/>
    </source>
</evidence>
<dbReference type="InterPro" id="IPR029063">
    <property type="entry name" value="SAM-dependent_MTases_sf"/>
</dbReference>
<keyword evidence="4" id="KW-0949">S-adenosyl-L-methionine</keyword>
<dbReference type="GO" id="GO:0008170">
    <property type="term" value="F:N-methyltransferase activity"/>
    <property type="evidence" value="ECO:0007669"/>
    <property type="project" value="UniProtKB-ARBA"/>
</dbReference>
<dbReference type="InterPro" id="IPR002052">
    <property type="entry name" value="DNA_methylase_N6_adenine_CS"/>
</dbReference>
<evidence type="ECO:0000256" key="2">
    <source>
        <dbReference type="ARBA" id="ARBA00022603"/>
    </source>
</evidence>
<keyword evidence="2 7" id="KW-0489">Methyltransferase</keyword>
<dbReference type="InterPro" id="IPR055487">
    <property type="entry name" value="DUF7059"/>
</dbReference>
<dbReference type="PANTHER" id="PTHR45875">
    <property type="entry name" value="METHYLTRANSFERASE N6AMT1"/>
    <property type="match status" value="1"/>
</dbReference>
<dbReference type="OrthoDB" id="129465at2"/>
<dbReference type="GO" id="GO:0008276">
    <property type="term" value="F:protein methyltransferase activity"/>
    <property type="evidence" value="ECO:0007669"/>
    <property type="project" value="TreeGrafter"/>
</dbReference>
<gene>
    <name evidence="7" type="ORF">FCK90_02550</name>
</gene>
<dbReference type="Proteomes" id="UP000325957">
    <property type="component" value="Unassembled WGS sequence"/>
</dbReference>